<protein>
    <submittedName>
        <fullName evidence="1">Uncharacterized protein</fullName>
    </submittedName>
</protein>
<dbReference type="Proteomes" id="UP000078492">
    <property type="component" value="Unassembled WGS sequence"/>
</dbReference>
<keyword evidence="2" id="KW-1185">Reference proteome</keyword>
<dbReference type="AlphaFoldDB" id="A0A195EHC3"/>
<proteinExistence type="predicted"/>
<sequence length="50" mass="5543">LNLHGHTSFCPARFLSATLHLGGTDERRYPRVLAAGCRLKSSISHRILRG</sequence>
<evidence type="ECO:0000313" key="1">
    <source>
        <dbReference type="EMBL" id="KYN27259.1"/>
    </source>
</evidence>
<organism evidence="1 2">
    <name type="scientific">Trachymyrmex cornetzi</name>
    <dbReference type="NCBI Taxonomy" id="471704"/>
    <lineage>
        <taxon>Eukaryota</taxon>
        <taxon>Metazoa</taxon>
        <taxon>Ecdysozoa</taxon>
        <taxon>Arthropoda</taxon>
        <taxon>Hexapoda</taxon>
        <taxon>Insecta</taxon>
        <taxon>Pterygota</taxon>
        <taxon>Neoptera</taxon>
        <taxon>Endopterygota</taxon>
        <taxon>Hymenoptera</taxon>
        <taxon>Apocrita</taxon>
        <taxon>Aculeata</taxon>
        <taxon>Formicoidea</taxon>
        <taxon>Formicidae</taxon>
        <taxon>Myrmicinae</taxon>
        <taxon>Trachymyrmex</taxon>
    </lineage>
</organism>
<evidence type="ECO:0000313" key="2">
    <source>
        <dbReference type="Proteomes" id="UP000078492"/>
    </source>
</evidence>
<name>A0A195EHC3_9HYME</name>
<gene>
    <name evidence="1" type="ORF">ALC57_03603</name>
</gene>
<feature type="non-terminal residue" evidence="1">
    <location>
        <position position="1"/>
    </location>
</feature>
<accession>A0A195EHC3</accession>
<dbReference type="EMBL" id="KQ978957">
    <property type="protein sequence ID" value="KYN27259.1"/>
    <property type="molecule type" value="Genomic_DNA"/>
</dbReference>
<reference evidence="1 2" key="1">
    <citation type="submission" date="2015-09" db="EMBL/GenBank/DDBJ databases">
        <title>Trachymyrmex cornetzi WGS genome.</title>
        <authorList>
            <person name="Nygaard S."/>
            <person name="Hu H."/>
            <person name="Boomsma J."/>
            <person name="Zhang G."/>
        </authorList>
    </citation>
    <scope>NUCLEOTIDE SEQUENCE [LARGE SCALE GENOMIC DNA]</scope>
    <source>
        <strain evidence="1">Tcor2-1</strain>
        <tissue evidence="1">Whole body</tissue>
    </source>
</reference>